<dbReference type="Pfam" id="PF00753">
    <property type="entry name" value="Lactamase_B"/>
    <property type="match status" value="1"/>
</dbReference>
<sequence length="275" mass="29975">MEPFRIQHLSSRIVRITGPMHENIYLVKGDERAALIDSGSGFGSLRRVVDGLTALPLTVLLTHGQMDHAMGAGEFGEVRMNPQDIPVFCDHARPDYRRAFLRVTCREKADTLPMVPAADPGQFRPLADGDSFDLGGLHLDVFGCPGHTPGSMVVLLRELRILFMGDACSNFTFLAGKECLPVEAYRENLLALKERLAGRFDTVLDAHGTGELPADIMDGVLEVCDDVLAGRTDDVPCAFGGCRGVLAKARLPHSQLRADGKTGNIFYRNERNGTA</sequence>
<dbReference type="Gene3D" id="3.60.15.10">
    <property type="entry name" value="Ribonuclease Z/Hydroxyacylglutathione hydrolase-like"/>
    <property type="match status" value="1"/>
</dbReference>
<accession>A0A9D2IZA4</accession>
<proteinExistence type="predicted"/>
<reference evidence="2" key="2">
    <citation type="submission" date="2021-04" db="EMBL/GenBank/DDBJ databases">
        <authorList>
            <person name="Gilroy R."/>
        </authorList>
    </citation>
    <scope>NUCLEOTIDE SEQUENCE</scope>
    <source>
        <strain evidence="2">ChiGjej4B4-18154</strain>
    </source>
</reference>
<evidence type="ECO:0000313" key="3">
    <source>
        <dbReference type="Proteomes" id="UP000824035"/>
    </source>
</evidence>
<dbReference type="PANTHER" id="PTHR42951:SF22">
    <property type="entry name" value="METALLO BETA-LACTAMASE SUPERFAMILY LIPOPROTEIN"/>
    <property type="match status" value="1"/>
</dbReference>
<reference evidence="2" key="1">
    <citation type="journal article" date="2021" name="PeerJ">
        <title>Extensive microbial diversity within the chicken gut microbiome revealed by metagenomics and culture.</title>
        <authorList>
            <person name="Gilroy R."/>
            <person name="Ravi A."/>
            <person name="Getino M."/>
            <person name="Pursley I."/>
            <person name="Horton D.L."/>
            <person name="Alikhan N.F."/>
            <person name="Baker D."/>
            <person name="Gharbi K."/>
            <person name="Hall N."/>
            <person name="Watson M."/>
            <person name="Adriaenssens E.M."/>
            <person name="Foster-Nyarko E."/>
            <person name="Jarju S."/>
            <person name="Secka A."/>
            <person name="Antonio M."/>
            <person name="Oren A."/>
            <person name="Chaudhuri R.R."/>
            <person name="La Ragione R."/>
            <person name="Hildebrand F."/>
            <person name="Pallen M.J."/>
        </authorList>
    </citation>
    <scope>NUCLEOTIDE SEQUENCE</scope>
    <source>
        <strain evidence="2">ChiGjej4B4-18154</strain>
    </source>
</reference>
<organism evidence="2 3">
    <name type="scientific">Candidatus Allofournierella merdipullorum</name>
    <dbReference type="NCBI Taxonomy" id="2838595"/>
    <lineage>
        <taxon>Bacteria</taxon>
        <taxon>Bacillati</taxon>
        <taxon>Bacillota</taxon>
        <taxon>Clostridia</taxon>
        <taxon>Eubacteriales</taxon>
        <taxon>Oscillospiraceae</taxon>
        <taxon>Allofournierella</taxon>
    </lineage>
</organism>
<dbReference type="SUPFAM" id="SSF56281">
    <property type="entry name" value="Metallo-hydrolase/oxidoreductase"/>
    <property type="match status" value="1"/>
</dbReference>
<dbReference type="EMBL" id="DXBV01000080">
    <property type="protein sequence ID" value="HIZ31190.1"/>
    <property type="molecule type" value="Genomic_DNA"/>
</dbReference>
<dbReference type="Proteomes" id="UP000824035">
    <property type="component" value="Unassembled WGS sequence"/>
</dbReference>
<dbReference type="InterPro" id="IPR036866">
    <property type="entry name" value="RibonucZ/Hydroxyglut_hydro"/>
</dbReference>
<dbReference type="SMART" id="SM00849">
    <property type="entry name" value="Lactamase_B"/>
    <property type="match status" value="1"/>
</dbReference>
<gene>
    <name evidence="2" type="ORF">H9813_08195</name>
</gene>
<dbReference type="InterPro" id="IPR001279">
    <property type="entry name" value="Metallo-B-lactamas"/>
</dbReference>
<evidence type="ECO:0000313" key="2">
    <source>
        <dbReference type="EMBL" id="HIZ31190.1"/>
    </source>
</evidence>
<evidence type="ECO:0000259" key="1">
    <source>
        <dbReference type="SMART" id="SM00849"/>
    </source>
</evidence>
<name>A0A9D2IZA4_9FIRM</name>
<dbReference type="PANTHER" id="PTHR42951">
    <property type="entry name" value="METALLO-BETA-LACTAMASE DOMAIN-CONTAINING"/>
    <property type="match status" value="1"/>
</dbReference>
<comment type="caution">
    <text evidence="2">The sequence shown here is derived from an EMBL/GenBank/DDBJ whole genome shotgun (WGS) entry which is preliminary data.</text>
</comment>
<protein>
    <submittedName>
        <fullName evidence="2">MBL fold metallo-hydrolase</fullName>
    </submittedName>
</protein>
<dbReference type="AlphaFoldDB" id="A0A9D2IZA4"/>
<feature type="domain" description="Metallo-beta-lactamase" evidence="1">
    <location>
        <begin position="21"/>
        <end position="207"/>
    </location>
</feature>
<dbReference type="InterPro" id="IPR050855">
    <property type="entry name" value="NDM-1-like"/>
</dbReference>